<evidence type="ECO:0000313" key="3">
    <source>
        <dbReference type="Proteomes" id="UP000266691"/>
    </source>
</evidence>
<dbReference type="OrthoDB" id="1494665at2"/>
<dbReference type="EMBL" id="VNWK01000036">
    <property type="protein sequence ID" value="TXJ90949.1"/>
    <property type="molecule type" value="Genomic_DNA"/>
</dbReference>
<proteinExistence type="predicted"/>
<name>A0A3A1NFR6_9FLAO</name>
<dbReference type="Proteomes" id="UP000266691">
    <property type="component" value="Unassembled WGS sequence"/>
</dbReference>
<dbReference type="Proteomes" id="UP000321621">
    <property type="component" value="Unassembled WGS sequence"/>
</dbReference>
<evidence type="ECO:0000313" key="4">
    <source>
        <dbReference type="Proteomes" id="UP000321621"/>
    </source>
</evidence>
<dbReference type="AlphaFoldDB" id="A0A3A1NFR6"/>
<protein>
    <recommendedName>
        <fullName evidence="5">CdiI immunity protein domain-containing protein</fullName>
    </recommendedName>
</protein>
<gene>
    <name evidence="1" type="ORF">D2V05_18375</name>
    <name evidence="2" type="ORF">FQ017_18215</name>
</gene>
<keyword evidence="4" id="KW-1185">Reference proteome</keyword>
<evidence type="ECO:0000313" key="2">
    <source>
        <dbReference type="EMBL" id="TXJ90949.1"/>
    </source>
</evidence>
<organism evidence="1 3">
    <name type="scientific">Flagellimonas pelagia</name>
    <dbReference type="NCBI Taxonomy" id="2306998"/>
    <lineage>
        <taxon>Bacteria</taxon>
        <taxon>Pseudomonadati</taxon>
        <taxon>Bacteroidota</taxon>
        <taxon>Flavobacteriia</taxon>
        <taxon>Flavobacteriales</taxon>
        <taxon>Flavobacteriaceae</taxon>
        <taxon>Flagellimonas</taxon>
    </lineage>
</organism>
<comment type="caution">
    <text evidence="1">The sequence shown here is derived from an EMBL/GenBank/DDBJ whole genome shotgun (WGS) entry which is preliminary data.</text>
</comment>
<dbReference type="RefSeq" id="WP_119648990.1">
    <property type="nucleotide sequence ID" value="NZ_QXFI01000036.1"/>
</dbReference>
<reference evidence="2 4" key="2">
    <citation type="submission" date="2019-07" db="EMBL/GenBank/DDBJ databases">
        <title>Draft genome of two Muricauda strains isolated from deep sea.</title>
        <authorList>
            <person name="Sun C."/>
        </authorList>
    </citation>
    <scope>NUCLEOTIDE SEQUENCE [LARGE SCALE GENOMIC DNA]</scope>
    <source>
        <strain evidence="2 4">72</strain>
    </source>
</reference>
<reference evidence="1 3" key="1">
    <citation type="submission" date="2018-08" db="EMBL/GenBank/DDBJ databases">
        <title>Proposal of Muricauda 72 sp.nov. and Muricauda NH166 sp.nov., isolated from seawater.</title>
        <authorList>
            <person name="Cheng H."/>
            <person name="Wu Y.-H."/>
            <person name="Guo L.-L."/>
            <person name="Xu X.-W."/>
        </authorList>
    </citation>
    <scope>NUCLEOTIDE SEQUENCE [LARGE SCALE GENOMIC DNA]</scope>
    <source>
        <strain evidence="1 3">72</strain>
    </source>
</reference>
<evidence type="ECO:0000313" key="1">
    <source>
        <dbReference type="EMBL" id="RIV42064.1"/>
    </source>
</evidence>
<evidence type="ECO:0008006" key="5">
    <source>
        <dbReference type="Google" id="ProtNLM"/>
    </source>
</evidence>
<sequence length="109" mass="12749">MNNTIDYLKSMLHCFIDEFYSEGVKNVRKDLNQNQSYKDNWSEIVRIVLNKELKDGQALDLIHNTANLPLYENSDEEAYRWLSLMLINVSGSDDDLILDYKDVFKPNEG</sequence>
<dbReference type="EMBL" id="QXFI01000036">
    <property type="protein sequence ID" value="RIV42064.1"/>
    <property type="molecule type" value="Genomic_DNA"/>
</dbReference>
<accession>A0A3A1NFR6</accession>